<dbReference type="EC" id="6.3.3.2" evidence="5"/>
<evidence type="ECO:0000313" key="6">
    <source>
        <dbReference type="EMBL" id="QGH02807.1"/>
    </source>
</evidence>
<dbReference type="PIRSF" id="PIRSF006806">
    <property type="entry name" value="FTHF_cligase"/>
    <property type="match status" value="1"/>
</dbReference>
<keyword evidence="5" id="KW-0460">Magnesium</keyword>
<name>A0A9X7X9G0_STRDY</name>
<feature type="binding site" evidence="4">
    <location>
        <position position="73"/>
    </location>
    <ligand>
        <name>substrate</name>
    </ligand>
</feature>
<feature type="binding site" evidence="4">
    <location>
        <begin position="148"/>
        <end position="156"/>
    </location>
    <ligand>
        <name>ATP</name>
        <dbReference type="ChEBI" id="CHEBI:30616"/>
    </ligand>
</feature>
<evidence type="ECO:0000256" key="1">
    <source>
        <dbReference type="ARBA" id="ARBA00010638"/>
    </source>
</evidence>
<dbReference type="GO" id="GO:0035999">
    <property type="term" value="P:tetrahydrofolate interconversion"/>
    <property type="evidence" value="ECO:0007669"/>
    <property type="project" value="TreeGrafter"/>
</dbReference>
<dbReference type="Gene3D" id="3.40.50.10420">
    <property type="entry name" value="NagB/RpiA/CoA transferase-like"/>
    <property type="match status" value="1"/>
</dbReference>
<dbReference type="Pfam" id="PF01812">
    <property type="entry name" value="5-FTHF_cyc-lig"/>
    <property type="match status" value="1"/>
</dbReference>
<evidence type="ECO:0000313" key="7">
    <source>
        <dbReference type="Proteomes" id="UP000347383"/>
    </source>
</evidence>
<reference evidence="6 7" key="1">
    <citation type="submission" date="2018-10" db="EMBL/GenBank/DDBJ databases">
        <title>Comparative Genomics Analysis of the Streptococcus dysgalactiae subspecies dysgalactiae.</title>
        <authorList>
            <person name="Koh T.H."/>
            <person name="Abdul Rahman N."/>
            <person name="Sessions O.M."/>
        </authorList>
    </citation>
    <scope>NUCLEOTIDE SEQUENCE [LARGE SCALE GENOMIC DNA]</scope>
    <source>
        <strain evidence="6 7">DB60705-15</strain>
    </source>
</reference>
<dbReference type="GO" id="GO:0009396">
    <property type="term" value="P:folic acid-containing compound biosynthetic process"/>
    <property type="evidence" value="ECO:0007669"/>
    <property type="project" value="TreeGrafter"/>
</dbReference>
<dbReference type="NCBIfam" id="TIGR02727">
    <property type="entry name" value="MTHFS_bact"/>
    <property type="match status" value="1"/>
</dbReference>
<keyword evidence="3 4" id="KW-0067">ATP-binding</keyword>
<dbReference type="SUPFAM" id="SSF100950">
    <property type="entry name" value="NagB/RpiA/CoA transferase-like"/>
    <property type="match status" value="1"/>
</dbReference>
<dbReference type="GO" id="GO:0046872">
    <property type="term" value="F:metal ion binding"/>
    <property type="evidence" value="ECO:0007669"/>
    <property type="project" value="UniProtKB-KW"/>
</dbReference>
<dbReference type="PANTHER" id="PTHR23407:SF1">
    <property type="entry name" value="5-FORMYLTETRAHYDROFOLATE CYCLO-LIGASE"/>
    <property type="match status" value="1"/>
</dbReference>
<dbReference type="InterPro" id="IPR024185">
    <property type="entry name" value="FTHF_cligase-like_sf"/>
</dbReference>
<gene>
    <name evidence="6" type="ORF">EA457_09835</name>
</gene>
<feature type="binding site" evidence="4">
    <location>
        <begin position="22"/>
        <end position="26"/>
    </location>
    <ligand>
        <name>ATP</name>
        <dbReference type="ChEBI" id="CHEBI:30616"/>
    </ligand>
</feature>
<comment type="catalytic activity">
    <reaction evidence="5">
        <text>(6S)-5-formyl-5,6,7,8-tetrahydrofolate + ATP = (6R)-5,10-methenyltetrahydrofolate + ADP + phosphate</text>
        <dbReference type="Rhea" id="RHEA:10488"/>
        <dbReference type="ChEBI" id="CHEBI:30616"/>
        <dbReference type="ChEBI" id="CHEBI:43474"/>
        <dbReference type="ChEBI" id="CHEBI:57455"/>
        <dbReference type="ChEBI" id="CHEBI:57457"/>
        <dbReference type="ChEBI" id="CHEBI:456216"/>
        <dbReference type="EC" id="6.3.3.2"/>
    </reaction>
</comment>
<dbReference type="Proteomes" id="UP000347383">
    <property type="component" value="Chromosome"/>
</dbReference>
<accession>A0A9X7X9G0</accession>
<feature type="binding site" evidence="4">
    <location>
        <position position="68"/>
    </location>
    <ligand>
        <name>substrate</name>
    </ligand>
</feature>
<evidence type="ECO:0000256" key="3">
    <source>
        <dbReference type="ARBA" id="ARBA00022840"/>
    </source>
</evidence>
<sequence>MLDRKRTLNLFLTLCYDRGMIKKDIRQEVLQALRTMPPTLKQQKDKALLEDVVNSSAYQEAKVIATYLSLPTEYQTDGFIQRALSDGKTVVVPKVLGKGNMIFVAYQADDLALSSFGILEPQSQEEIPKSAIDCLHVPGVAFNEQGFRIGYGGGYYDRYLRDYDGPTFSTIYDCQMKAFVPESHDIAVQEVYRR</sequence>
<dbReference type="AlphaFoldDB" id="A0A9X7X9G0"/>
<dbReference type="InterPro" id="IPR037171">
    <property type="entry name" value="NagB/RpiA_transferase-like"/>
</dbReference>
<comment type="cofactor">
    <cofactor evidence="5">
        <name>Mg(2+)</name>
        <dbReference type="ChEBI" id="CHEBI:18420"/>
    </cofactor>
</comment>
<keyword evidence="5" id="KW-0479">Metal-binding</keyword>
<protein>
    <recommendedName>
        <fullName evidence="5">5-formyltetrahydrofolate cyclo-ligase</fullName>
        <ecNumber evidence="5">6.3.3.2</ecNumber>
    </recommendedName>
</protein>
<evidence type="ECO:0000256" key="4">
    <source>
        <dbReference type="PIRSR" id="PIRSR006806-1"/>
    </source>
</evidence>
<evidence type="ECO:0000256" key="2">
    <source>
        <dbReference type="ARBA" id="ARBA00022741"/>
    </source>
</evidence>
<dbReference type="GO" id="GO:0005524">
    <property type="term" value="F:ATP binding"/>
    <property type="evidence" value="ECO:0007669"/>
    <property type="project" value="UniProtKB-KW"/>
</dbReference>
<keyword evidence="6" id="KW-0436">Ligase</keyword>
<keyword evidence="2 4" id="KW-0547">Nucleotide-binding</keyword>
<dbReference type="EMBL" id="CP033165">
    <property type="protein sequence ID" value="QGH02807.1"/>
    <property type="molecule type" value="Genomic_DNA"/>
</dbReference>
<proteinExistence type="inferred from homology"/>
<comment type="similarity">
    <text evidence="1 5">Belongs to the 5-formyltetrahydrofolate cyclo-ligase family.</text>
</comment>
<dbReference type="GO" id="GO:0030272">
    <property type="term" value="F:5-formyltetrahydrofolate cyclo-ligase activity"/>
    <property type="evidence" value="ECO:0007669"/>
    <property type="project" value="UniProtKB-EC"/>
</dbReference>
<evidence type="ECO:0000256" key="5">
    <source>
        <dbReference type="RuleBase" id="RU361279"/>
    </source>
</evidence>
<dbReference type="PANTHER" id="PTHR23407">
    <property type="entry name" value="ATPASE INHIBITOR/5-FORMYLTETRAHYDROFOLATE CYCLO-LIGASE"/>
    <property type="match status" value="1"/>
</dbReference>
<organism evidence="6 7">
    <name type="scientific">Streptococcus dysgalactiae subsp. dysgalactiae</name>
    <dbReference type="NCBI Taxonomy" id="99822"/>
    <lineage>
        <taxon>Bacteria</taxon>
        <taxon>Bacillati</taxon>
        <taxon>Bacillota</taxon>
        <taxon>Bacilli</taxon>
        <taxon>Lactobacillales</taxon>
        <taxon>Streptococcaceae</taxon>
        <taxon>Streptococcus</taxon>
    </lineage>
</organism>
<dbReference type="InterPro" id="IPR002698">
    <property type="entry name" value="FTHF_cligase"/>
</dbReference>